<protein>
    <submittedName>
        <fullName evidence="3">Uncharacterized protein</fullName>
    </submittedName>
</protein>
<name>A0A2M7G568_9BACT</name>
<reference evidence="3 4" key="1">
    <citation type="submission" date="2017-09" db="EMBL/GenBank/DDBJ databases">
        <title>Depth-based differentiation of microbial function through sediment-hosted aquifers and enrichment of novel symbionts in the deep terrestrial subsurface.</title>
        <authorList>
            <person name="Probst A.J."/>
            <person name="Ladd B."/>
            <person name="Jarett J.K."/>
            <person name="Geller-Mcgrath D.E."/>
            <person name="Sieber C.M."/>
            <person name="Emerson J.B."/>
            <person name="Anantharaman K."/>
            <person name="Thomas B.C."/>
            <person name="Malmstrom R."/>
            <person name="Stieglmeier M."/>
            <person name="Klingl A."/>
            <person name="Woyke T."/>
            <person name="Ryan C.M."/>
            <person name="Banfield J.F."/>
        </authorList>
    </citation>
    <scope>NUCLEOTIDE SEQUENCE [LARGE SCALE GENOMIC DNA]</scope>
    <source>
        <strain evidence="3">CG17_big_fil_post_rev_8_21_14_2_50_48_46</strain>
    </source>
</reference>
<dbReference type="AlphaFoldDB" id="A0A2M7G568"/>
<dbReference type="Proteomes" id="UP000231019">
    <property type="component" value="Unassembled WGS sequence"/>
</dbReference>
<evidence type="ECO:0000313" key="4">
    <source>
        <dbReference type="Proteomes" id="UP000231019"/>
    </source>
</evidence>
<gene>
    <name evidence="3" type="ORF">COW36_10340</name>
</gene>
<dbReference type="InterPro" id="IPR005492">
    <property type="entry name" value="EPTP"/>
</dbReference>
<comment type="caution">
    <text evidence="3">The sequence shown here is derived from an EMBL/GenBank/DDBJ whole genome shotgun (WGS) entry which is preliminary data.</text>
</comment>
<dbReference type="InterPro" id="IPR009039">
    <property type="entry name" value="EAR"/>
</dbReference>
<accession>A0A2M7G568</accession>
<dbReference type="Pfam" id="PF03736">
    <property type="entry name" value="EPTP"/>
    <property type="match status" value="1"/>
</dbReference>
<evidence type="ECO:0000313" key="3">
    <source>
        <dbReference type="EMBL" id="PIW17083.1"/>
    </source>
</evidence>
<keyword evidence="1" id="KW-0732">Signal</keyword>
<evidence type="ECO:0000256" key="2">
    <source>
        <dbReference type="ARBA" id="ARBA00022737"/>
    </source>
</evidence>
<proteinExistence type="predicted"/>
<keyword evidence="2" id="KW-0677">Repeat</keyword>
<dbReference type="EMBL" id="PFFQ01000031">
    <property type="protein sequence ID" value="PIW17083.1"/>
    <property type="molecule type" value="Genomic_DNA"/>
</dbReference>
<evidence type="ECO:0000256" key="1">
    <source>
        <dbReference type="ARBA" id="ARBA00022729"/>
    </source>
</evidence>
<dbReference type="PROSITE" id="PS50912">
    <property type="entry name" value="EAR"/>
    <property type="match status" value="1"/>
</dbReference>
<sequence>MSFWASARHWKHFEVKGEDYLIVANGDNTSRLYHWDGVKFQLREIIDTTGGAFDWNFMQVGEQTYLMALANTHDLDGFHGNSEIFRFE</sequence>
<organism evidence="3 4">
    <name type="scientific">bacterium (Candidatus Blackallbacteria) CG17_big_fil_post_rev_8_21_14_2_50_48_46</name>
    <dbReference type="NCBI Taxonomy" id="2014261"/>
    <lineage>
        <taxon>Bacteria</taxon>
        <taxon>Candidatus Blackallbacteria</taxon>
    </lineage>
</organism>